<name>A0A6A0AY78_9ACTN</name>
<reference evidence="1 2" key="1">
    <citation type="submission" date="2020-02" db="EMBL/GenBank/DDBJ databases">
        <title>Whole Genome Shotgun Sequence of Streptomyces sp. strain CWH03.</title>
        <authorList>
            <person name="Dohra H."/>
            <person name="Kodani S."/>
            <person name="Yamamura H."/>
        </authorList>
    </citation>
    <scope>NUCLEOTIDE SEQUENCE [LARGE SCALE GENOMIC DNA]</scope>
    <source>
        <strain evidence="1 2">CWH03</strain>
    </source>
</reference>
<comment type="caution">
    <text evidence="1">The sequence shown here is derived from an EMBL/GenBank/DDBJ whole genome shotgun (WGS) entry which is preliminary data.</text>
</comment>
<accession>A0A6A0AY78</accession>
<sequence length="67" mass="7257">METKEQQDIDPYAAVESLRAALTEAGIVLPSLRVDPASPELRLVELGRVRSDVAARLAEALQQGGRE</sequence>
<proteinExistence type="predicted"/>
<dbReference type="EMBL" id="BLLG01000008">
    <property type="protein sequence ID" value="GFH36934.1"/>
    <property type="molecule type" value="Genomic_DNA"/>
</dbReference>
<evidence type="ECO:0000313" key="1">
    <source>
        <dbReference type="EMBL" id="GFH36934.1"/>
    </source>
</evidence>
<dbReference type="RefSeq" id="WP_173264764.1">
    <property type="nucleotide sequence ID" value="NZ_BLLG01000008.1"/>
</dbReference>
<dbReference type="AlphaFoldDB" id="A0A6A0AY78"/>
<dbReference type="Proteomes" id="UP000484988">
    <property type="component" value="Unassembled WGS sequence"/>
</dbReference>
<evidence type="ECO:0000313" key="2">
    <source>
        <dbReference type="Proteomes" id="UP000484988"/>
    </source>
</evidence>
<keyword evidence="2" id="KW-1185">Reference proteome</keyword>
<organism evidence="1 2">
    <name type="scientific">Streptomyces pacificus</name>
    <dbReference type="NCBI Taxonomy" id="2705029"/>
    <lineage>
        <taxon>Bacteria</taxon>
        <taxon>Bacillati</taxon>
        <taxon>Actinomycetota</taxon>
        <taxon>Actinomycetes</taxon>
        <taxon>Kitasatosporales</taxon>
        <taxon>Streptomycetaceae</taxon>
        <taxon>Streptomyces</taxon>
    </lineage>
</organism>
<protein>
    <submittedName>
        <fullName evidence="1">Uncharacterized protein</fullName>
    </submittedName>
</protein>
<gene>
    <name evidence="1" type="ORF">SCWH03_31670</name>
</gene>